<dbReference type="Pfam" id="PF00873">
    <property type="entry name" value="ACR_tran"/>
    <property type="match status" value="1"/>
</dbReference>
<organism evidence="3 4">
    <name type="scientific">Rhizopus oryzae</name>
    <name type="common">Mucormycosis agent</name>
    <name type="synonym">Rhizopus arrhizus var. delemar</name>
    <dbReference type="NCBI Taxonomy" id="64495"/>
    <lineage>
        <taxon>Eukaryota</taxon>
        <taxon>Fungi</taxon>
        <taxon>Fungi incertae sedis</taxon>
        <taxon>Mucoromycota</taxon>
        <taxon>Mucoromycotina</taxon>
        <taxon>Mucoromycetes</taxon>
        <taxon>Mucorales</taxon>
        <taxon>Mucorineae</taxon>
        <taxon>Rhizopodaceae</taxon>
        <taxon>Rhizopus</taxon>
    </lineage>
</organism>
<keyword evidence="2" id="KW-1133">Transmembrane helix</keyword>
<evidence type="ECO:0000256" key="1">
    <source>
        <dbReference type="ARBA" id="ARBA00022692"/>
    </source>
</evidence>
<name>A0A9P6XMT5_RHIOR</name>
<dbReference type="AlphaFoldDB" id="A0A9P6XMT5"/>
<dbReference type="SUPFAM" id="SSF82693">
    <property type="entry name" value="Multidrug efflux transporter AcrB pore domain, PN1, PN2, PC1 and PC2 subdomains"/>
    <property type="match status" value="1"/>
</dbReference>
<dbReference type="Gene3D" id="3.30.70.1430">
    <property type="entry name" value="Multidrug efflux transporter AcrB pore domain"/>
    <property type="match status" value="1"/>
</dbReference>
<dbReference type="PANTHER" id="PTHR32063">
    <property type="match status" value="1"/>
</dbReference>
<dbReference type="InterPro" id="IPR001036">
    <property type="entry name" value="Acrflvin-R"/>
</dbReference>
<reference evidence="3" key="1">
    <citation type="journal article" date="2020" name="Microb. Genom.">
        <title>Genetic diversity of clinical and environmental Mucorales isolates obtained from an investigation of mucormycosis cases among solid organ transplant recipients.</title>
        <authorList>
            <person name="Nguyen M.H."/>
            <person name="Kaul D."/>
            <person name="Muto C."/>
            <person name="Cheng S.J."/>
            <person name="Richter R.A."/>
            <person name="Bruno V.M."/>
            <person name="Liu G."/>
            <person name="Beyhan S."/>
            <person name="Sundermann A.J."/>
            <person name="Mounaud S."/>
            <person name="Pasculle A.W."/>
            <person name="Nierman W.C."/>
            <person name="Driscoll E."/>
            <person name="Cumbie R."/>
            <person name="Clancy C.J."/>
            <person name="Dupont C.L."/>
        </authorList>
    </citation>
    <scope>NUCLEOTIDE SEQUENCE</scope>
    <source>
        <strain evidence="3">GL16</strain>
    </source>
</reference>
<dbReference type="GO" id="GO:0005886">
    <property type="term" value="C:plasma membrane"/>
    <property type="evidence" value="ECO:0007669"/>
    <property type="project" value="TreeGrafter"/>
</dbReference>
<accession>A0A9P6XMT5</accession>
<dbReference type="GO" id="GO:0042910">
    <property type="term" value="F:xenobiotic transmembrane transporter activity"/>
    <property type="evidence" value="ECO:0007669"/>
    <property type="project" value="TreeGrafter"/>
</dbReference>
<keyword evidence="1" id="KW-0812">Transmembrane</keyword>
<dbReference type="Gene3D" id="3.30.70.1320">
    <property type="entry name" value="Multidrug efflux transporter AcrB pore domain like"/>
    <property type="match status" value="1"/>
</dbReference>
<dbReference type="Proteomes" id="UP000717996">
    <property type="component" value="Unassembled WGS sequence"/>
</dbReference>
<evidence type="ECO:0000313" key="3">
    <source>
        <dbReference type="EMBL" id="KAG1525788.1"/>
    </source>
</evidence>
<sequence>MTSSSNQGATRVQLQFDLDRDINAAARDVQAAINAARAALPAGMPGNPSYRKINPSQAPIMALALSSPTRPAGQLYDLGATFAARRASTGQSQRTGPLWRGAG</sequence>
<dbReference type="EMBL" id="JAANIT010009619">
    <property type="protein sequence ID" value="KAG1525788.1"/>
    <property type="molecule type" value="Genomic_DNA"/>
</dbReference>
<evidence type="ECO:0000256" key="2">
    <source>
        <dbReference type="ARBA" id="ARBA00022989"/>
    </source>
</evidence>
<evidence type="ECO:0000313" key="4">
    <source>
        <dbReference type="Proteomes" id="UP000717996"/>
    </source>
</evidence>
<gene>
    <name evidence="3" type="ORF">G6F51_014353</name>
</gene>
<keyword evidence="2" id="KW-0472">Membrane</keyword>
<proteinExistence type="predicted"/>
<protein>
    <submittedName>
        <fullName evidence="3">Uncharacterized protein</fullName>
    </submittedName>
</protein>
<dbReference type="PANTHER" id="PTHR32063:SF34">
    <property type="entry name" value="MULTIDRUG RESISTANCE PROTEIN MDTC"/>
    <property type="match status" value="1"/>
</dbReference>
<comment type="caution">
    <text evidence="3">The sequence shown here is derived from an EMBL/GenBank/DDBJ whole genome shotgun (WGS) entry which is preliminary data.</text>
</comment>